<name>A0A8X6Q7X5_NEPPI</name>
<evidence type="ECO:0000313" key="2">
    <source>
        <dbReference type="Proteomes" id="UP000887013"/>
    </source>
</evidence>
<comment type="caution">
    <text evidence="1">The sequence shown here is derived from an EMBL/GenBank/DDBJ whole genome shotgun (WGS) entry which is preliminary data.</text>
</comment>
<proteinExistence type="predicted"/>
<gene>
    <name evidence="1" type="ORF">NPIL_8561</name>
</gene>
<organism evidence="1 2">
    <name type="scientific">Nephila pilipes</name>
    <name type="common">Giant wood spider</name>
    <name type="synonym">Nephila maculata</name>
    <dbReference type="NCBI Taxonomy" id="299642"/>
    <lineage>
        <taxon>Eukaryota</taxon>
        <taxon>Metazoa</taxon>
        <taxon>Ecdysozoa</taxon>
        <taxon>Arthropoda</taxon>
        <taxon>Chelicerata</taxon>
        <taxon>Arachnida</taxon>
        <taxon>Araneae</taxon>
        <taxon>Araneomorphae</taxon>
        <taxon>Entelegynae</taxon>
        <taxon>Araneoidea</taxon>
        <taxon>Nephilidae</taxon>
        <taxon>Nephila</taxon>
    </lineage>
</organism>
<keyword evidence="2" id="KW-1185">Reference proteome</keyword>
<dbReference type="EMBL" id="BMAW01027963">
    <property type="protein sequence ID" value="GFU04870.1"/>
    <property type="molecule type" value="Genomic_DNA"/>
</dbReference>
<dbReference type="Proteomes" id="UP000887013">
    <property type="component" value="Unassembled WGS sequence"/>
</dbReference>
<dbReference type="AlphaFoldDB" id="A0A8X6Q7X5"/>
<protein>
    <submittedName>
        <fullName evidence="1">Uncharacterized protein</fullName>
    </submittedName>
</protein>
<evidence type="ECO:0000313" key="1">
    <source>
        <dbReference type="EMBL" id="GFU04870.1"/>
    </source>
</evidence>
<reference evidence="1" key="1">
    <citation type="submission" date="2020-08" db="EMBL/GenBank/DDBJ databases">
        <title>Multicomponent nature underlies the extraordinary mechanical properties of spider dragline silk.</title>
        <authorList>
            <person name="Kono N."/>
            <person name="Nakamura H."/>
            <person name="Mori M."/>
            <person name="Yoshida Y."/>
            <person name="Ohtoshi R."/>
            <person name="Malay A.D."/>
            <person name="Moran D.A.P."/>
            <person name="Tomita M."/>
            <person name="Numata K."/>
            <person name="Arakawa K."/>
        </authorList>
    </citation>
    <scope>NUCLEOTIDE SEQUENCE</scope>
</reference>
<sequence>MKRDKRKQRTFFKQKLKKLKTEKVKGVNDRSWTPRSKPRPADRYFSDRNRYISSWASSLFMTDILPGLYLKHNSMSSSNLVNWTRTIQLAAPLYDQTTKEVKTTPVTQVNNEACIDKALECRLTMDI</sequence>
<accession>A0A8X6Q7X5</accession>